<dbReference type="EC" id="2.7.1.15" evidence="2 12"/>
<evidence type="ECO:0000256" key="12">
    <source>
        <dbReference type="HAMAP-Rule" id="MF_01987"/>
    </source>
</evidence>
<comment type="similarity">
    <text evidence="1">Belongs to the carbohydrate kinase pfkB family.</text>
</comment>
<comment type="similarity">
    <text evidence="13">Belongs to the carbohydrate kinase PfkB family. LacC subfamily.</text>
</comment>
<dbReference type="SUPFAM" id="SSF53613">
    <property type="entry name" value="Ribokinase-like"/>
    <property type="match status" value="1"/>
</dbReference>
<dbReference type="PROSITE" id="PS00584">
    <property type="entry name" value="PFKB_KINASES_2"/>
    <property type="match status" value="1"/>
</dbReference>
<evidence type="ECO:0000256" key="2">
    <source>
        <dbReference type="ARBA" id="ARBA00012035"/>
    </source>
</evidence>
<keyword evidence="16" id="KW-1185">Reference proteome</keyword>
<dbReference type="GO" id="GO:0019303">
    <property type="term" value="P:D-ribose catabolic process"/>
    <property type="evidence" value="ECO:0007669"/>
    <property type="project" value="UniProtKB-UniRule"/>
</dbReference>
<comment type="similarity">
    <text evidence="12">Belongs to the carbohydrate kinase PfkB family. Ribokinase subfamily.</text>
</comment>
<evidence type="ECO:0000256" key="7">
    <source>
        <dbReference type="ARBA" id="ARBA00022777"/>
    </source>
</evidence>
<keyword evidence="8 12" id="KW-0067">ATP-binding</keyword>
<dbReference type="RefSeq" id="WP_161837960.1">
    <property type="nucleotide sequence ID" value="NZ_CP048000.1"/>
</dbReference>
<dbReference type="HAMAP" id="MF_01987">
    <property type="entry name" value="Ribokinase"/>
    <property type="match status" value="1"/>
</dbReference>
<keyword evidence="11 12" id="KW-0119">Carbohydrate metabolism</keyword>
<keyword evidence="6 12" id="KW-0547">Nucleotide-binding</keyword>
<dbReference type="NCBIfam" id="TIGR02152">
    <property type="entry name" value="D_ribokin_bact"/>
    <property type="match status" value="1"/>
</dbReference>
<feature type="binding site" evidence="12">
    <location>
        <position position="288"/>
    </location>
    <ligand>
        <name>K(+)</name>
        <dbReference type="ChEBI" id="CHEBI:29103"/>
    </ligand>
</feature>
<comment type="pathway">
    <text evidence="13">Carbohydrate metabolism; D-tagatose 6-phosphate degradation; D-glyceraldehyde 3-phosphate and glycerone phosphate from D-tagatose 6-phosphate: step 1/2.</text>
</comment>
<comment type="pathway">
    <text evidence="12">Carbohydrate metabolism; D-ribose degradation; D-ribose 5-phosphate from beta-D-ribopyranose: step 2/2.</text>
</comment>
<evidence type="ECO:0000313" key="16">
    <source>
        <dbReference type="Proteomes" id="UP000464314"/>
    </source>
</evidence>
<reference evidence="15 16" key="1">
    <citation type="submission" date="2020-01" db="EMBL/GenBank/DDBJ databases">
        <title>Genome analysis of Anaerocolumna sp. CBA3638.</title>
        <authorList>
            <person name="Kim J."/>
            <person name="Roh S.W."/>
        </authorList>
    </citation>
    <scope>NUCLEOTIDE SEQUENCE [LARGE SCALE GENOMIC DNA]</scope>
    <source>
        <strain evidence="15 16">CBA3638</strain>
    </source>
</reference>
<dbReference type="PANTHER" id="PTHR10584:SF166">
    <property type="entry name" value="RIBOKINASE"/>
    <property type="match status" value="1"/>
</dbReference>
<comment type="subcellular location">
    <subcellularLocation>
        <location evidence="12">Cytoplasm</location>
    </subcellularLocation>
</comment>
<dbReference type="InterPro" id="IPR029056">
    <property type="entry name" value="Ribokinase-like"/>
</dbReference>
<evidence type="ECO:0000256" key="9">
    <source>
        <dbReference type="ARBA" id="ARBA00022842"/>
    </source>
</evidence>
<dbReference type="CDD" id="cd01174">
    <property type="entry name" value="ribokinase"/>
    <property type="match status" value="1"/>
</dbReference>
<comment type="activity regulation">
    <text evidence="12">Activated by a monovalent cation that binds near, but not in, the active site. The most likely occupant of the site in vivo is potassium. Ion binding induces a conformational change that may alter substrate affinity.</text>
</comment>
<feature type="domain" description="Carbohydrate kinase PfkB" evidence="14">
    <location>
        <begin position="1"/>
        <end position="296"/>
    </location>
</feature>
<dbReference type="PIRSF" id="PIRSF000535">
    <property type="entry name" value="1PFK/6PFK/LacC"/>
    <property type="match status" value="1"/>
</dbReference>
<keyword evidence="4 12" id="KW-0808">Transferase</keyword>
<feature type="binding site" evidence="12">
    <location>
        <position position="253"/>
    </location>
    <ligand>
        <name>substrate</name>
    </ligand>
</feature>
<dbReference type="InterPro" id="IPR002173">
    <property type="entry name" value="Carboh/pur_kinase_PfkB_CS"/>
</dbReference>
<feature type="binding site" evidence="12">
    <location>
        <position position="247"/>
    </location>
    <ligand>
        <name>K(+)</name>
        <dbReference type="ChEBI" id="CHEBI:29103"/>
    </ligand>
</feature>
<feature type="binding site" evidence="12">
    <location>
        <position position="185"/>
    </location>
    <ligand>
        <name>ATP</name>
        <dbReference type="ChEBI" id="CHEBI:30616"/>
    </ligand>
</feature>
<evidence type="ECO:0000313" key="15">
    <source>
        <dbReference type="EMBL" id="QHQ61133.1"/>
    </source>
</evidence>
<comment type="caution">
    <text evidence="12">Lacks conserved residue(s) required for the propagation of feature annotation.</text>
</comment>
<dbReference type="GO" id="GO:0009024">
    <property type="term" value="F:tagatose-6-phosphate kinase activity"/>
    <property type="evidence" value="ECO:0007669"/>
    <property type="project" value="UniProtKB-EC"/>
</dbReference>
<keyword evidence="10 12" id="KW-0630">Potassium</keyword>
<dbReference type="Pfam" id="PF00294">
    <property type="entry name" value="PfkB"/>
    <property type="match status" value="1"/>
</dbReference>
<keyword evidence="7 12" id="KW-0418">Kinase</keyword>
<dbReference type="UniPathway" id="UPA00916">
    <property type="reaction ID" value="UER00889"/>
</dbReference>
<feature type="active site" description="Proton acceptor" evidence="12">
    <location>
        <position position="253"/>
    </location>
</feature>
<protein>
    <recommendedName>
        <fullName evidence="3 12">Ribokinase</fullName>
        <shortName evidence="12">RK</shortName>
        <ecNumber evidence="2 12">2.7.1.15</ecNumber>
    </recommendedName>
</protein>
<evidence type="ECO:0000256" key="1">
    <source>
        <dbReference type="ARBA" id="ARBA00005380"/>
    </source>
</evidence>
<comment type="subunit">
    <text evidence="12">Homodimer.</text>
</comment>
<keyword evidence="12" id="KW-0963">Cytoplasm</keyword>
<comment type="catalytic activity">
    <reaction evidence="13">
        <text>D-tagatofuranose 6-phosphate + ATP = D-tagatofuranose 1,6-bisphosphate + ADP + H(+)</text>
        <dbReference type="Rhea" id="RHEA:12420"/>
        <dbReference type="ChEBI" id="CHEBI:15378"/>
        <dbReference type="ChEBI" id="CHEBI:30616"/>
        <dbReference type="ChEBI" id="CHEBI:58694"/>
        <dbReference type="ChEBI" id="CHEBI:58695"/>
        <dbReference type="ChEBI" id="CHEBI:456216"/>
        <dbReference type="EC" id="2.7.1.144"/>
    </reaction>
</comment>
<dbReference type="UniPathway" id="UPA00704">
    <property type="reaction ID" value="UER00715"/>
</dbReference>
<organism evidence="15 16">
    <name type="scientific">Anaerocolumna sedimenticola</name>
    <dbReference type="NCBI Taxonomy" id="2696063"/>
    <lineage>
        <taxon>Bacteria</taxon>
        <taxon>Bacillati</taxon>
        <taxon>Bacillota</taxon>
        <taxon>Clostridia</taxon>
        <taxon>Lachnospirales</taxon>
        <taxon>Lachnospiraceae</taxon>
        <taxon>Anaerocolumna</taxon>
    </lineage>
</organism>
<evidence type="ECO:0000256" key="6">
    <source>
        <dbReference type="ARBA" id="ARBA00022741"/>
    </source>
</evidence>
<dbReference type="InterPro" id="IPR017583">
    <property type="entry name" value="Tagatose/fructose_Pkinase"/>
</dbReference>
<keyword evidence="5 12" id="KW-0479">Metal-binding</keyword>
<evidence type="ECO:0000256" key="3">
    <source>
        <dbReference type="ARBA" id="ARBA00016943"/>
    </source>
</evidence>
<dbReference type="GO" id="GO:0046872">
    <property type="term" value="F:metal ion binding"/>
    <property type="evidence" value="ECO:0007669"/>
    <property type="project" value="UniProtKB-KW"/>
</dbReference>
<name>A0A6P1TL29_9FIRM</name>
<feature type="binding site" evidence="12">
    <location>
        <begin position="39"/>
        <end position="43"/>
    </location>
    <ligand>
        <name>substrate</name>
    </ligand>
</feature>
<feature type="binding site" evidence="12">
    <location>
        <position position="292"/>
    </location>
    <ligand>
        <name>K(+)</name>
        <dbReference type="ChEBI" id="CHEBI:29103"/>
    </ligand>
</feature>
<comment type="cofactor">
    <cofactor evidence="12">
        <name>Mg(2+)</name>
        <dbReference type="ChEBI" id="CHEBI:18420"/>
    </cofactor>
    <text evidence="12">Requires a divalent cation, most likely magnesium in vivo, as an electrophilic catalyst to aid phosphoryl group transfer. It is the chelate of the metal and the nucleotide that is the actual substrate.</text>
</comment>
<dbReference type="Proteomes" id="UP000464314">
    <property type="component" value="Chromosome"/>
</dbReference>
<feature type="binding site" evidence="12">
    <location>
        <position position="140"/>
    </location>
    <ligand>
        <name>substrate</name>
    </ligand>
</feature>
<dbReference type="InterPro" id="IPR011877">
    <property type="entry name" value="Ribokinase"/>
</dbReference>
<dbReference type="InterPro" id="IPR011611">
    <property type="entry name" value="PfkB_dom"/>
</dbReference>
<feature type="binding site" evidence="12">
    <location>
        <begin position="221"/>
        <end position="226"/>
    </location>
    <ligand>
        <name>ATP</name>
        <dbReference type="ChEBI" id="CHEBI:30616"/>
    </ligand>
</feature>
<dbReference type="GO" id="GO:0005829">
    <property type="term" value="C:cytosol"/>
    <property type="evidence" value="ECO:0007669"/>
    <property type="project" value="TreeGrafter"/>
</dbReference>
<evidence type="ECO:0000256" key="13">
    <source>
        <dbReference type="PIRNR" id="PIRNR000535"/>
    </source>
</evidence>
<feature type="binding site" evidence="12">
    <location>
        <position position="249"/>
    </location>
    <ligand>
        <name>K(+)</name>
        <dbReference type="ChEBI" id="CHEBI:29103"/>
    </ligand>
</feature>
<comment type="function">
    <text evidence="12">Catalyzes the phosphorylation of ribose at O-5 in a reaction requiring ATP and magnesium. The resulting D-ribose-5-phosphate can then be used either for sythesis of nucleotides, histidine, and tryptophan, or as a component of the pentose phosphate pathway.</text>
</comment>
<evidence type="ECO:0000259" key="14">
    <source>
        <dbReference type="Pfam" id="PF00294"/>
    </source>
</evidence>
<sequence length="305" mass="33058">MKKLLVIGSLNMDIVINVENMPLTGETILGKDIKYIPGGKGANQGFSAGKLGKNVTMLGCVGQDEFGEVLLNNLSRTNVDISYMKKSKDLKTGTAFIYVNREGNNSIVVVPGANSQCDKNYLVEHDKQIQECDFILLQMEIPETAVYYVIQRAKQLGKTVILNPAPAPEKIPDVILKDIDYLTPNETELARLTNNSCEKLEDMIDASYILIQKGVKNVLVTLGERGALLVNENGTEVFATRKVKPVDTTAAGDCFSAAFVIALAEGKSQKEAISFANAASSIAVTRPGAQSSIPTREETDKLLLS</sequence>
<feature type="binding site" evidence="12">
    <location>
        <position position="286"/>
    </location>
    <ligand>
        <name>K(+)</name>
        <dbReference type="ChEBI" id="CHEBI:29103"/>
    </ligand>
</feature>
<dbReference type="EMBL" id="CP048000">
    <property type="protein sequence ID" value="QHQ61133.1"/>
    <property type="molecule type" value="Genomic_DNA"/>
</dbReference>
<feature type="binding site" evidence="12">
    <location>
        <position position="283"/>
    </location>
    <ligand>
        <name>K(+)</name>
        <dbReference type="ChEBI" id="CHEBI:29103"/>
    </ligand>
</feature>
<gene>
    <name evidence="12 15" type="primary">rbsK</name>
    <name evidence="15" type="ORF">Ana3638_10430</name>
</gene>
<dbReference type="InterPro" id="IPR002139">
    <property type="entry name" value="Ribo/fructo_kinase"/>
</dbReference>
<dbReference type="GO" id="GO:0005988">
    <property type="term" value="P:lactose metabolic process"/>
    <property type="evidence" value="ECO:0007669"/>
    <property type="project" value="UniProtKB-KW"/>
</dbReference>
<keyword evidence="13" id="KW-0423">Lactose metabolism</keyword>
<feature type="binding site" evidence="12">
    <location>
        <begin position="252"/>
        <end position="253"/>
    </location>
    <ligand>
        <name>ATP</name>
        <dbReference type="ChEBI" id="CHEBI:30616"/>
    </ligand>
</feature>
<dbReference type="GO" id="GO:0004747">
    <property type="term" value="F:ribokinase activity"/>
    <property type="evidence" value="ECO:0007669"/>
    <property type="project" value="UniProtKB-UniRule"/>
</dbReference>
<evidence type="ECO:0000256" key="4">
    <source>
        <dbReference type="ARBA" id="ARBA00022679"/>
    </source>
</evidence>
<evidence type="ECO:0000256" key="5">
    <source>
        <dbReference type="ARBA" id="ARBA00022723"/>
    </source>
</evidence>
<dbReference type="PANTHER" id="PTHR10584">
    <property type="entry name" value="SUGAR KINASE"/>
    <property type="match status" value="1"/>
</dbReference>
<dbReference type="AlphaFoldDB" id="A0A6P1TL29"/>
<dbReference type="GO" id="GO:0005524">
    <property type="term" value="F:ATP binding"/>
    <property type="evidence" value="ECO:0007669"/>
    <property type="project" value="UniProtKB-UniRule"/>
</dbReference>
<evidence type="ECO:0000256" key="8">
    <source>
        <dbReference type="ARBA" id="ARBA00022840"/>
    </source>
</evidence>
<evidence type="ECO:0000256" key="11">
    <source>
        <dbReference type="ARBA" id="ARBA00023277"/>
    </source>
</evidence>
<feature type="binding site" evidence="12">
    <location>
        <position position="277"/>
    </location>
    <ligand>
        <name>ATP</name>
        <dbReference type="ChEBI" id="CHEBI:30616"/>
    </ligand>
</feature>
<dbReference type="PRINTS" id="PR00990">
    <property type="entry name" value="RIBOKINASE"/>
</dbReference>
<proteinExistence type="inferred from homology"/>
<dbReference type="Gene3D" id="3.40.1190.20">
    <property type="match status" value="1"/>
</dbReference>
<accession>A0A6P1TL29</accession>
<dbReference type="GO" id="GO:2001059">
    <property type="term" value="P:D-tagatose 6-phosphate catabolic process"/>
    <property type="evidence" value="ECO:0007669"/>
    <property type="project" value="UniProtKB-UniPathway"/>
</dbReference>
<keyword evidence="9 12" id="KW-0460">Magnesium</keyword>
<evidence type="ECO:0000256" key="10">
    <source>
        <dbReference type="ARBA" id="ARBA00022958"/>
    </source>
</evidence>
<comment type="catalytic activity">
    <reaction evidence="12">
        <text>D-ribose + ATP = D-ribose 5-phosphate + ADP + H(+)</text>
        <dbReference type="Rhea" id="RHEA:13697"/>
        <dbReference type="ChEBI" id="CHEBI:15378"/>
        <dbReference type="ChEBI" id="CHEBI:30616"/>
        <dbReference type="ChEBI" id="CHEBI:47013"/>
        <dbReference type="ChEBI" id="CHEBI:78346"/>
        <dbReference type="ChEBI" id="CHEBI:456216"/>
        <dbReference type="EC" id="2.7.1.15"/>
    </reaction>
</comment>
<feature type="binding site" evidence="12">
    <location>
        <begin position="11"/>
        <end position="13"/>
    </location>
    <ligand>
        <name>substrate</name>
    </ligand>
</feature>
<dbReference type="KEGG" id="anr:Ana3638_10430"/>